<keyword evidence="3" id="KW-1185">Reference proteome</keyword>
<comment type="caution">
    <text evidence="2">The sequence shown here is derived from an EMBL/GenBank/DDBJ whole genome shotgun (WGS) entry which is preliminary data.</text>
</comment>
<accession>A0A5A7PAE4</accession>
<proteinExistence type="predicted"/>
<feature type="region of interest" description="Disordered" evidence="1">
    <location>
        <begin position="37"/>
        <end position="100"/>
    </location>
</feature>
<dbReference type="GO" id="GO:0005840">
    <property type="term" value="C:ribosome"/>
    <property type="evidence" value="ECO:0007669"/>
    <property type="project" value="UniProtKB-KW"/>
</dbReference>
<evidence type="ECO:0000313" key="3">
    <source>
        <dbReference type="Proteomes" id="UP000325081"/>
    </source>
</evidence>
<dbReference type="EMBL" id="BKCP01004002">
    <property type="protein sequence ID" value="GER29584.1"/>
    <property type="molecule type" value="Genomic_DNA"/>
</dbReference>
<protein>
    <submittedName>
        <fullName evidence="2">30S ribosomal protein S6e</fullName>
    </submittedName>
</protein>
<reference evidence="3" key="1">
    <citation type="journal article" date="2019" name="Curr. Biol.">
        <title>Genome Sequence of Striga asiatica Provides Insight into the Evolution of Plant Parasitism.</title>
        <authorList>
            <person name="Yoshida S."/>
            <person name="Kim S."/>
            <person name="Wafula E.K."/>
            <person name="Tanskanen J."/>
            <person name="Kim Y.M."/>
            <person name="Honaas L."/>
            <person name="Yang Z."/>
            <person name="Spallek T."/>
            <person name="Conn C.E."/>
            <person name="Ichihashi Y."/>
            <person name="Cheong K."/>
            <person name="Cui S."/>
            <person name="Der J.P."/>
            <person name="Gundlach H."/>
            <person name="Jiao Y."/>
            <person name="Hori C."/>
            <person name="Ishida J.K."/>
            <person name="Kasahara H."/>
            <person name="Kiba T."/>
            <person name="Kim M.S."/>
            <person name="Koo N."/>
            <person name="Laohavisit A."/>
            <person name="Lee Y.H."/>
            <person name="Lumba S."/>
            <person name="McCourt P."/>
            <person name="Mortimer J.C."/>
            <person name="Mutuku J.M."/>
            <person name="Nomura T."/>
            <person name="Sasaki-Sekimoto Y."/>
            <person name="Seto Y."/>
            <person name="Wang Y."/>
            <person name="Wakatake T."/>
            <person name="Sakakibara H."/>
            <person name="Demura T."/>
            <person name="Yamaguchi S."/>
            <person name="Yoneyama K."/>
            <person name="Manabe R.I."/>
            <person name="Nelson D.C."/>
            <person name="Schulman A.H."/>
            <person name="Timko M.P."/>
            <person name="dePamphilis C.W."/>
            <person name="Choi D."/>
            <person name="Shirasu K."/>
        </authorList>
    </citation>
    <scope>NUCLEOTIDE SEQUENCE [LARGE SCALE GENOMIC DNA]</scope>
    <source>
        <strain evidence="3">cv. UVA1</strain>
    </source>
</reference>
<organism evidence="2 3">
    <name type="scientific">Striga asiatica</name>
    <name type="common">Asiatic witchweed</name>
    <name type="synonym">Buchnera asiatica</name>
    <dbReference type="NCBI Taxonomy" id="4170"/>
    <lineage>
        <taxon>Eukaryota</taxon>
        <taxon>Viridiplantae</taxon>
        <taxon>Streptophyta</taxon>
        <taxon>Embryophyta</taxon>
        <taxon>Tracheophyta</taxon>
        <taxon>Spermatophyta</taxon>
        <taxon>Magnoliopsida</taxon>
        <taxon>eudicotyledons</taxon>
        <taxon>Gunneridae</taxon>
        <taxon>Pentapetalae</taxon>
        <taxon>asterids</taxon>
        <taxon>lamiids</taxon>
        <taxon>Lamiales</taxon>
        <taxon>Orobanchaceae</taxon>
        <taxon>Buchnereae</taxon>
        <taxon>Striga</taxon>
    </lineage>
</organism>
<evidence type="ECO:0000256" key="1">
    <source>
        <dbReference type="SAM" id="MobiDB-lite"/>
    </source>
</evidence>
<dbReference type="Proteomes" id="UP000325081">
    <property type="component" value="Unassembled WGS sequence"/>
</dbReference>
<feature type="compositionally biased region" description="Polar residues" evidence="1">
    <location>
        <begin position="37"/>
        <end position="50"/>
    </location>
</feature>
<keyword evidence="2" id="KW-0687">Ribonucleoprotein</keyword>
<evidence type="ECO:0000313" key="2">
    <source>
        <dbReference type="EMBL" id="GER29584.1"/>
    </source>
</evidence>
<name>A0A5A7PAE4_STRAF</name>
<sequence length="100" mass="11134">MLGHLDRDCQKMARDIANGEIKEGKYGTWLKAAEIRNSNVSGQSSRSTYQGPEIPSDFNQTLNSPVPTGTNVEQHSEQQIVETPPQEDMDYTKTGEIVTH</sequence>
<dbReference type="AlphaFoldDB" id="A0A5A7PAE4"/>
<dbReference type="OrthoDB" id="978193at2759"/>
<keyword evidence="2" id="KW-0689">Ribosomal protein</keyword>
<feature type="compositionally biased region" description="Polar residues" evidence="1">
    <location>
        <begin position="57"/>
        <end position="81"/>
    </location>
</feature>
<gene>
    <name evidence="2" type="ORF">STAS_05455</name>
</gene>